<dbReference type="PROSITE" id="PS01186">
    <property type="entry name" value="EGF_2"/>
    <property type="match status" value="1"/>
</dbReference>
<keyword evidence="6" id="KW-1185">Reference proteome</keyword>
<keyword evidence="3" id="KW-0472">Membrane</keyword>
<feature type="region of interest" description="Disordered" evidence="2">
    <location>
        <begin position="2513"/>
        <end position="2649"/>
    </location>
</feature>
<dbReference type="PROSITE" id="PS50026">
    <property type="entry name" value="EGF_3"/>
    <property type="match status" value="1"/>
</dbReference>
<feature type="transmembrane region" description="Helical" evidence="3">
    <location>
        <begin position="2800"/>
        <end position="2822"/>
    </location>
</feature>
<feature type="compositionally biased region" description="Basic and acidic residues" evidence="2">
    <location>
        <begin position="2639"/>
        <end position="2648"/>
    </location>
</feature>
<organism evidence="5 6">
    <name type="scientific">Stylonychia lemnae</name>
    <name type="common">Ciliate</name>
    <dbReference type="NCBI Taxonomy" id="5949"/>
    <lineage>
        <taxon>Eukaryota</taxon>
        <taxon>Sar</taxon>
        <taxon>Alveolata</taxon>
        <taxon>Ciliophora</taxon>
        <taxon>Intramacronucleata</taxon>
        <taxon>Spirotrichea</taxon>
        <taxon>Stichotrichia</taxon>
        <taxon>Sporadotrichida</taxon>
        <taxon>Oxytrichidae</taxon>
        <taxon>Stylonychinae</taxon>
        <taxon>Stylonychia</taxon>
    </lineage>
</organism>
<dbReference type="CDD" id="cd00064">
    <property type="entry name" value="FU"/>
    <property type="match status" value="2"/>
</dbReference>
<comment type="caution">
    <text evidence="1">Lacks conserved residue(s) required for the propagation of feature annotation.</text>
</comment>
<gene>
    <name evidence="5" type="primary">Contig12302.g13147</name>
    <name evidence="5" type="ORF">STYLEM_12383</name>
</gene>
<keyword evidence="3" id="KW-1133">Transmembrane helix</keyword>
<dbReference type="EMBL" id="CCKQ01011773">
    <property type="protein sequence ID" value="CDW83340.1"/>
    <property type="molecule type" value="Genomic_DNA"/>
</dbReference>
<evidence type="ECO:0000256" key="3">
    <source>
        <dbReference type="SAM" id="Phobius"/>
    </source>
</evidence>
<dbReference type="Gene3D" id="2.10.220.10">
    <property type="entry name" value="Hormone Receptor, Insulin-like Growth Factor Receptor 1, Chain A, domain 2"/>
    <property type="match status" value="1"/>
</dbReference>
<feature type="compositionally biased region" description="Low complexity" evidence="2">
    <location>
        <begin position="2326"/>
        <end position="2343"/>
    </location>
</feature>
<dbReference type="InterPro" id="IPR009030">
    <property type="entry name" value="Growth_fac_rcpt_cys_sf"/>
</dbReference>
<keyword evidence="1" id="KW-0245">EGF-like domain</keyword>
<dbReference type="SUPFAM" id="SSF57184">
    <property type="entry name" value="Growth factor receptor domain"/>
    <property type="match status" value="1"/>
</dbReference>
<feature type="compositionally biased region" description="Basic and acidic residues" evidence="2">
    <location>
        <begin position="2296"/>
        <end position="2309"/>
    </location>
</feature>
<feature type="transmembrane region" description="Helical" evidence="3">
    <location>
        <begin position="2119"/>
        <end position="2143"/>
    </location>
</feature>
<evidence type="ECO:0000256" key="2">
    <source>
        <dbReference type="SAM" id="MobiDB-lite"/>
    </source>
</evidence>
<dbReference type="InterPro" id="IPR000742">
    <property type="entry name" value="EGF"/>
</dbReference>
<feature type="compositionally biased region" description="Polar residues" evidence="2">
    <location>
        <begin position="2175"/>
        <end position="2185"/>
    </location>
</feature>
<accession>A0A078ALU8</accession>
<dbReference type="OrthoDB" id="300641at2759"/>
<reference evidence="5 6" key="1">
    <citation type="submission" date="2014-06" db="EMBL/GenBank/DDBJ databases">
        <authorList>
            <person name="Swart Estienne"/>
        </authorList>
    </citation>
    <scope>NUCLEOTIDE SEQUENCE [LARGE SCALE GENOMIC DNA]</scope>
    <source>
        <strain evidence="5 6">130c</strain>
    </source>
</reference>
<feature type="transmembrane region" description="Helical" evidence="3">
    <location>
        <begin position="2721"/>
        <end position="2739"/>
    </location>
</feature>
<feature type="region of interest" description="Disordered" evidence="2">
    <location>
        <begin position="2164"/>
        <end position="2192"/>
    </location>
</feature>
<sequence>MSILEIKKQQYLQGRVCLNFQQFLGSLEKQEFTFYRINISNPEVTFKKTNGLGTANFELPDFVVFGFTYNEEADTNKHLVDLVGFDEISNCIQIMKVFYTAATEKESESLTIPYYKIMKKDTNLILDLKNGVGGYIQQSNISISGFSFYEIFVAATVENPLNAFDRDYYVGKFNTKYNLTEWYRQSDVAGVNETVRGLLYDNQTEYLFMAVEVNTNKYMGNSLSALRANNQYTNQTNIAVVAYDRYYGNKRYVNLLGDPVLNDSFRGMGTQANFLYVLLKRDDPPDYAWERKYNIYLAEIFQDTGILNQEVLMGSQGLQDEPLDIQVTRIGLFILAKIGNYFCISTNCGTNNQWEVYNSHSLNIAVIFIKYSNPFQIIDIEARPTNNLKSRMAYTPQRLIMPITLDKSTQNPYKFIFAAQREDNSGLHFGLYDSDSAFSTNTCTDSNCRVCSIQDPSYCIQCKLEVLNNITDYGTCQFASTSGTFTFKDLNNKNWYNQKCHQSCSSCASALNRYKGCDYCTGGSDVVGYGFPAVSPTYICNCYASSNQVRAKSQCQARCNAEEYAILNQICYHECPQNSYPLINFRDSSNPTLRSNNQYTVSYTSGLVFSTDKSQRLFQIDTNSSSLKELPREFTFSFWFIKIDDGKNIQQNFDIINAFGRINCIANYTSGSNHAIKCKLITDNKNNQVTLPNGADIFEMPLNVWVKVSICLEQTYVGAFNYYMALQQNGQASYSHFQILGSFGFLQQPFSPKVLLGCISNPCYNYRFPGSSYKGYGNDRFFDILLYYPMNEETFQVINGVQQTIVSINDYSGFQSTSYFYNPATQNAVDPKFRTISDTLTLYVWNDIAYCHFIPITQKIIMPIVMRGDFLAKYMPNQCQFIEQPAVYVYPFNRGVPIRRNLICWQSAAARDLNFKDITSPYINSFVQVNEFDYFYIISTLSLSDNKSPTSLNLQEQYLGFNFEDLSVLPGDIFRFYSSKGDSEDCFISNVKGYDYRFFNINWKGMPFINEIWLGTNYGVNKITEINSDNKLHICYKSLCESNDGTLARGKHRINLHFQCRIMRLIRMDIISQQVRGKIEIQRLGIDSDGDLIETSEIIWGNYNLTKSPLNQTKGDVKCYPDGTCTLMEGQIFLQQGKIAQDTSKMILKGRNLLFSNNVRSRIINQDTLTTGNYTTFGINVTFAILDNIACSVLKPPSATVVNKDISNDHIIIRDFNLNGCGSGTLIASFYLWRGIKNNKTGLFTNLHVTNKLDMTLGSLGCDDSCLRCNGTTNSSCILCKNPTQKYLNNGSCVDQCPLTSPYYTTFTSYFSATKYTGRQCQEQCPTQYYPATNQTSPNTSIPCLTCFDGCQKCINNRPSQCLVCSPIRYLFNNKCLLSCPDRDLYLGLWEPVVYQYGPNYTDYKCYETEDSITSNLTKNVVVKVVDIGYRKSIPKDKATSLKITVQLFDGNITSVMWKQIDPFTSYNYNIQGFNKSTTKNKFIFDGILTMDNQTGYLQSKYAYQQLRTSSFKYQSDSQTFRILVRVSNHRLEFGYDVIEFYANKPPQANNMIITSSEKYHNYTMKTIFNVTTVNKSAETSSQTWYDSIDDDSNQLSYKIQIYALETYFLIKPYTFQQQSFQVMLPFVSDEPTYAEAFISVYAMDKDSGISFKTDTLNISSNYISQNQHIYLRELYNFVLNKTLHIDTYYQLMVANFFEIAFSEPQIPTYNSIVCLIDINCFNGQCDTNSGQGICDCDPGYYGIMCQLTLEDNHMAKQLTQGIVNSTDIYFQNHTYQDMYRAGDLEYVVMLLKGLLKNYETADLDDVLRMLQHMRNCIYAHSEIVFSFQIEYYDSFYLTMGRIFGKIHLYYAANKLSCEFNEERENKFLETISEIVRITQDCINEFSRVALLRMDKIIASKYQTYSFIGQSSYLEVLLNRTLSQEILNSSRKGEPTYFKMDETNTNNVEIRGPAGFLDGIPDVNDVSDLRIKMIKYIASPYIHKPQINKFIDSPVVVFEIMDANTKKIHVNITHKVQKLGFIQIQIPYTKMKNFDPQYLKCKYLNETSGKFQSDGCGIQIYDPSTCKNCANSITTAVCFCSHLSTFALMFDETLDSLGNHPKLGIYTDFYGMDFWQESLGFIAVIGASVTFFLGLVISIIFDIKPQKQVKYRLMRDFRNIDRYGLKNDNDEQNDEANLNKDQSGASMKGKTSIFPNEEMKDNRMFEGMDDDDFVAQAGTKKKGAIDDSIAVFDVNQYYGDGSSKKKVLTKKSKKGTAAEKNDDDSVIELDNDVSNIHDNSQIGLNHHRRHLAVGLRDAEMEVETPHSRNYEGGSDEEEKDYRQEDQASQSNQNNYQSTDNNQQLFRKVPAAKQKRTKGGTQKDFAKQKLDDLDRIIEERVYKKNEEDQDKPDPKSLELFGVKADSSVKKARVTTRENAINPVNLFEGKKTEKKQRRGLANIVEDEAEMNQDMQDVENMLRGTSATGMRQTAKKKKLKKKVNAVAMNIQENDITPAAQDDVTPSKELASERRLNENLQTLETKKPPEILTQRSKSSKGGTLPHSKTLSPVSQRSPKTTTTKKTNYKDFDDVVGEEEELKQTPDYEATVIPKKGSKQKSTKGKTSESVFDDKKGYKTTMNETDVGNSSQQTRPNSKQLSKKSSDLQKEQSSEYTKFSELTYADDPQKRILRPTDYKTVEDEIQDLVLSKEEQMYTLKNIIKYGNPIANLFTVDSLLFPRHARWSLLMLNIILIWFFCAVIYNNTKSPLQIPDFSKKASSLAFQDAWIALSAPLGNIVLMYLFASLFRITDQRIKIELKKEMALRFIMAYFIVLAVFAAVSWYVINFTATFGQNFNHLFQFQLVGKSVGLGGTVAAQLRSVRSIKQGREEA</sequence>
<evidence type="ECO:0000256" key="1">
    <source>
        <dbReference type="PROSITE-ProRule" id="PRU00076"/>
    </source>
</evidence>
<feature type="domain" description="EGF-like" evidence="4">
    <location>
        <begin position="1711"/>
        <end position="1747"/>
    </location>
</feature>
<dbReference type="InterPro" id="IPR006212">
    <property type="entry name" value="Furin_repeat"/>
</dbReference>
<dbReference type="PROSITE" id="PS00022">
    <property type="entry name" value="EGF_1"/>
    <property type="match status" value="1"/>
</dbReference>
<keyword evidence="3" id="KW-0812">Transmembrane</keyword>
<feature type="transmembrane region" description="Helical" evidence="3">
    <location>
        <begin position="2759"/>
        <end position="2780"/>
    </location>
</feature>
<feature type="region of interest" description="Disordered" evidence="2">
    <location>
        <begin position="2295"/>
        <end position="2366"/>
    </location>
</feature>
<keyword evidence="1" id="KW-1015">Disulfide bond</keyword>
<feature type="compositionally biased region" description="Polar residues" evidence="2">
    <location>
        <begin position="2529"/>
        <end position="2554"/>
    </location>
</feature>
<evidence type="ECO:0000313" key="6">
    <source>
        <dbReference type="Proteomes" id="UP000039865"/>
    </source>
</evidence>
<name>A0A078ALU8_STYLE</name>
<dbReference type="SMART" id="SM00261">
    <property type="entry name" value="FU"/>
    <property type="match status" value="2"/>
</dbReference>
<evidence type="ECO:0000313" key="5">
    <source>
        <dbReference type="EMBL" id="CDW83340.1"/>
    </source>
</evidence>
<feature type="compositionally biased region" description="Polar residues" evidence="2">
    <location>
        <begin position="2615"/>
        <end position="2632"/>
    </location>
</feature>
<protein>
    <submittedName>
        <fullName evidence="5">Proprotein convertase subtilisin kexin type partial</fullName>
    </submittedName>
</protein>
<evidence type="ECO:0000259" key="4">
    <source>
        <dbReference type="PROSITE" id="PS50026"/>
    </source>
</evidence>
<dbReference type="Proteomes" id="UP000039865">
    <property type="component" value="Unassembled WGS sequence"/>
</dbReference>
<dbReference type="InParanoid" id="A0A078ALU8"/>
<proteinExistence type="predicted"/>
<feature type="disulfide bond" evidence="1">
    <location>
        <begin position="1737"/>
        <end position="1746"/>
    </location>
</feature>